<evidence type="ECO:0000256" key="1">
    <source>
        <dbReference type="SAM" id="Phobius"/>
    </source>
</evidence>
<sequence length="55" mass="5683">MKWIITRDERGTTAVEYALLVGLIAAAIVLTVAVLGGGTDGLFSTACKPPSPFSC</sequence>
<keyword evidence="1" id="KW-1133">Transmembrane helix</keyword>
<proteinExistence type="predicted"/>
<evidence type="ECO:0000313" key="2">
    <source>
        <dbReference type="EMBL" id="TCJ23723.1"/>
    </source>
</evidence>
<name>A0A4R1BZX7_9ACTN</name>
<organism evidence="2 3">
    <name type="scientific">Nocardioides jejuensis</name>
    <dbReference type="NCBI Taxonomy" id="2502782"/>
    <lineage>
        <taxon>Bacteria</taxon>
        <taxon>Bacillati</taxon>
        <taxon>Actinomycetota</taxon>
        <taxon>Actinomycetes</taxon>
        <taxon>Propionibacteriales</taxon>
        <taxon>Nocardioidaceae</taxon>
        <taxon>Nocardioides</taxon>
    </lineage>
</organism>
<dbReference type="Proteomes" id="UP000295453">
    <property type="component" value="Unassembled WGS sequence"/>
</dbReference>
<feature type="transmembrane region" description="Helical" evidence="1">
    <location>
        <begin position="12"/>
        <end position="35"/>
    </location>
</feature>
<dbReference type="Pfam" id="PF04964">
    <property type="entry name" value="Flp_Fap"/>
    <property type="match status" value="1"/>
</dbReference>
<protein>
    <submittedName>
        <fullName evidence="2">Flp family type IVb pilin</fullName>
    </submittedName>
</protein>
<keyword evidence="1" id="KW-0472">Membrane</keyword>
<accession>A0A4R1BZX7</accession>
<dbReference type="EMBL" id="SJZJ01000016">
    <property type="protein sequence ID" value="TCJ23723.1"/>
    <property type="molecule type" value="Genomic_DNA"/>
</dbReference>
<keyword evidence="1" id="KW-0812">Transmembrane</keyword>
<gene>
    <name evidence="2" type="ORF">EPD65_10675</name>
</gene>
<dbReference type="AlphaFoldDB" id="A0A4R1BZX7"/>
<comment type="caution">
    <text evidence="2">The sequence shown here is derived from an EMBL/GenBank/DDBJ whole genome shotgun (WGS) entry which is preliminary data.</text>
</comment>
<dbReference type="RefSeq" id="WP_131583951.1">
    <property type="nucleotide sequence ID" value="NZ_SJZJ01000016.1"/>
</dbReference>
<keyword evidence="3" id="KW-1185">Reference proteome</keyword>
<dbReference type="InterPro" id="IPR007047">
    <property type="entry name" value="Flp_Fap"/>
</dbReference>
<evidence type="ECO:0000313" key="3">
    <source>
        <dbReference type="Proteomes" id="UP000295453"/>
    </source>
</evidence>
<reference evidence="2 3" key="1">
    <citation type="submission" date="2019-03" db="EMBL/GenBank/DDBJ databases">
        <authorList>
            <person name="Kim M.K.M."/>
        </authorList>
    </citation>
    <scope>NUCLEOTIDE SEQUENCE [LARGE SCALE GENOMIC DNA]</scope>
    <source>
        <strain evidence="2 3">18JY15-6</strain>
    </source>
</reference>